<dbReference type="PANTHER" id="PTHR35011:SF11">
    <property type="entry name" value="TRAP TRANSPORTER SMALL PERMEASE PROTEIN"/>
    <property type="match status" value="1"/>
</dbReference>
<organism evidence="11 12">
    <name type="scientific">Geosporobacter ferrireducens</name>
    <dbReference type="NCBI Taxonomy" id="1424294"/>
    <lineage>
        <taxon>Bacteria</taxon>
        <taxon>Bacillati</taxon>
        <taxon>Bacillota</taxon>
        <taxon>Clostridia</taxon>
        <taxon>Peptostreptococcales</taxon>
        <taxon>Thermotaleaceae</taxon>
        <taxon>Geosporobacter</taxon>
    </lineage>
</organism>
<evidence type="ECO:0000256" key="5">
    <source>
        <dbReference type="ARBA" id="ARBA00022692"/>
    </source>
</evidence>
<dbReference type="STRING" id="1424294.Gferi_02530"/>
<dbReference type="PANTHER" id="PTHR35011">
    <property type="entry name" value="2,3-DIKETO-L-GULONATE TRAP TRANSPORTER SMALL PERMEASE PROTEIN YIAM"/>
    <property type="match status" value="1"/>
</dbReference>
<comment type="similarity">
    <text evidence="8">Belongs to the TRAP transporter small permease family.</text>
</comment>
<keyword evidence="12" id="KW-1185">Reference proteome</keyword>
<keyword evidence="2" id="KW-0813">Transport</keyword>
<protein>
    <recommendedName>
        <fullName evidence="10">Tripartite ATP-independent periplasmic transporters DctQ component domain-containing protein</fullName>
    </recommendedName>
</protein>
<sequence length="158" mass="18295">MKFLDRINKLFEQIGMIFIVLMILIISIQVFSRYFFSVTPRWSEEVALLLMVWFAFIGISIGVKRESHLSIEYFVSLLPEKIQKVIIRFGHVLVLFSGLFLFYYGGLLAIQTRTSTLPATRLPSSYLYIMVPIAGFLIFLYSIPKVLGKTEVLKEEKE</sequence>
<accession>A0A1D8GCD1</accession>
<keyword evidence="3" id="KW-1003">Cell membrane</keyword>
<evidence type="ECO:0000256" key="9">
    <source>
        <dbReference type="SAM" id="Phobius"/>
    </source>
</evidence>
<feature type="transmembrane region" description="Helical" evidence="9">
    <location>
        <begin position="125"/>
        <end position="143"/>
    </location>
</feature>
<evidence type="ECO:0000313" key="12">
    <source>
        <dbReference type="Proteomes" id="UP000095743"/>
    </source>
</evidence>
<feature type="transmembrane region" description="Helical" evidence="9">
    <location>
        <begin position="46"/>
        <end position="64"/>
    </location>
</feature>
<reference evidence="11 12" key="1">
    <citation type="submission" date="2016-09" db="EMBL/GenBank/DDBJ databases">
        <title>Genomic analysis reveals versatility of anaerobic energy metabolism of Geosporobacter ferrireducens IRF9 of phylum Firmicutes.</title>
        <authorList>
            <person name="Kim S.-J."/>
        </authorList>
    </citation>
    <scope>NUCLEOTIDE SEQUENCE [LARGE SCALE GENOMIC DNA]</scope>
    <source>
        <strain evidence="11 12">IRF9</strain>
    </source>
</reference>
<evidence type="ECO:0000256" key="3">
    <source>
        <dbReference type="ARBA" id="ARBA00022475"/>
    </source>
</evidence>
<evidence type="ECO:0000256" key="4">
    <source>
        <dbReference type="ARBA" id="ARBA00022519"/>
    </source>
</evidence>
<evidence type="ECO:0000256" key="1">
    <source>
        <dbReference type="ARBA" id="ARBA00004429"/>
    </source>
</evidence>
<dbReference type="GO" id="GO:0022857">
    <property type="term" value="F:transmembrane transporter activity"/>
    <property type="evidence" value="ECO:0007669"/>
    <property type="project" value="TreeGrafter"/>
</dbReference>
<keyword evidence="4" id="KW-0997">Cell inner membrane</keyword>
<evidence type="ECO:0000256" key="2">
    <source>
        <dbReference type="ARBA" id="ARBA00022448"/>
    </source>
</evidence>
<evidence type="ECO:0000256" key="8">
    <source>
        <dbReference type="ARBA" id="ARBA00038436"/>
    </source>
</evidence>
<dbReference type="InterPro" id="IPR007387">
    <property type="entry name" value="TRAP_DctQ"/>
</dbReference>
<feature type="transmembrane region" description="Helical" evidence="9">
    <location>
        <begin position="14"/>
        <end position="34"/>
    </location>
</feature>
<comment type="subcellular location">
    <subcellularLocation>
        <location evidence="1">Cell inner membrane</location>
        <topology evidence="1">Multi-pass membrane protein</topology>
    </subcellularLocation>
</comment>
<dbReference type="Pfam" id="PF04290">
    <property type="entry name" value="DctQ"/>
    <property type="match status" value="1"/>
</dbReference>
<dbReference type="Proteomes" id="UP000095743">
    <property type="component" value="Chromosome"/>
</dbReference>
<dbReference type="OrthoDB" id="49066at2"/>
<dbReference type="EMBL" id="CP017269">
    <property type="protein sequence ID" value="AOT68567.1"/>
    <property type="molecule type" value="Genomic_DNA"/>
</dbReference>
<evidence type="ECO:0000256" key="6">
    <source>
        <dbReference type="ARBA" id="ARBA00022989"/>
    </source>
</evidence>
<proteinExistence type="inferred from homology"/>
<dbReference type="GO" id="GO:0015740">
    <property type="term" value="P:C4-dicarboxylate transport"/>
    <property type="evidence" value="ECO:0007669"/>
    <property type="project" value="TreeGrafter"/>
</dbReference>
<gene>
    <name evidence="11" type="ORF">Gferi_02530</name>
</gene>
<dbReference type="RefSeq" id="WP_069974143.1">
    <property type="nucleotide sequence ID" value="NZ_CP017269.1"/>
</dbReference>
<name>A0A1D8GCD1_9FIRM</name>
<dbReference type="GO" id="GO:0005886">
    <property type="term" value="C:plasma membrane"/>
    <property type="evidence" value="ECO:0007669"/>
    <property type="project" value="UniProtKB-SubCell"/>
</dbReference>
<dbReference type="KEGG" id="gfe:Gferi_02530"/>
<dbReference type="AlphaFoldDB" id="A0A1D8GCD1"/>
<keyword evidence="7 9" id="KW-0472">Membrane</keyword>
<keyword evidence="6 9" id="KW-1133">Transmembrane helix</keyword>
<evidence type="ECO:0000313" key="11">
    <source>
        <dbReference type="EMBL" id="AOT68567.1"/>
    </source>
</evidence>
<feature type="domain" description="Tripartite ATP-independent periplasmic transporters DctQ component" evidence="10">
    <location>
        <begin position="22"/>
        <end position="147"/>
    </location>
</feature>
<dbReference type="InterPro" id="IPR055348">
    <property type="entry name" value="DctQ"/>
</dbReference>
<keyword evidence="5 9" id="KW-0812">Transmembrane</keyword>
<evidence type="ECO:0000259" key="10">
    <source>
        <dbReference type="Pfam" id="PF04290"/>
    </source>
</evidence>
<feature type="transmembrane region" description="Helical" evidence="9">
    <location>
        <begin position="85"/>
        <end position="105"/>
    </location>
</feature>
<evidence type="ECO:0000256" key="7">
    <source>
        <dbReference type="ARBA" id="ARBA00023136"/>
    </source>
</evidence>